<keyword evidence="15" id="KW-1185">Reference proteome</keyword>
<evidence type="ECO:0000256" key="5">
    <source>
        <dbReference type="ARBA" id="ARBA00022692"/>
    </source>
</evidence>
<keyword evidence="9" id="KW-0472">Membrane</keyword>
<feature type="signal peptide" evidence="11">
    <location>
        <begin position="1"/>
        <end position="27"/>
    </location>
</feature>
<dbReference type="SMART" id="SM00365">
    <property type="entry name" value="LRR_SD22"/>
    <property type="match status" value="5"/>
</dbReference>
<accession>A0A022RHC7</accession>
<keyword evidence="7" id="KW-0677">Repeat</keyword>
<dbReference type="eggNOG" id="KOG0619">
    <property type="taxonomic scope" value="Eukaryota"/>
</dbReference>
<gene>
    <name evidence="14" type="ORF">MIMGU_mgv1a000665mg</name>
</gene>
<evidence type="ECO:0000313" key="14">
    <source>
        <dbReference type="EMBL" id="EYU39802.1"/>
    </source>
</evidence>
<dbReference type="Pfam" id="PF23598">
    <property type="entry name" value="LRR_14"/>
    <property type="match status" value="1"/>
</dbReference>
<evidence type="ECO:0000256" key="3">
    <source>
        <dbReference type="ARBA" id="ARBA00022475"/>
    </source>
</evidence>
<dbReference type="SUPFAM" id="SSF52047">
    <property type="entry name" value="RNI-like"/>
    <property type="match status" value="1"/>
</dbReference>
<dbReference type="InterPro" id="IPR055414">
    <property type="entry name" value="LRR_R13L4/SHOC2-like"/>
</dbReference>
<dbReference type="AlphaFoldDB" id="A0A022RHC7"/>
<dbReference type="SMART" id="SM00369">
    <property type="entry name" value="LRR_TYP"/>
    <property type="match status" value="12"/>
</dbReference>
<evidence type="ECO:0000313" key="15">
    <source>
        <dbReference type="Proteomes" id="UP000030748"/>
    </source>
</evidence>
<protein>
    <submittedName>
        <fullName evidence="14">Uncharacterized protein</fullName>
    </submittedName>
</protein>
<dbReference type="Gene3D" id="3.80.10.10">
    <property type="entry name" value="Ribonuclease Inhibitor"/>
    <property type="match status" value="5"/>
</dbReference>
<dbReference type="PANTHER" id="PTHR48061:SF2">
    <property type="entry name" value="RECEPTOR LIKE PROTEIN 30-LIKE"/>
    <property type="match status" value="1"/>
</dbReference>
<comment type="subcellular location">
    <subcellularLocation>
        <location evidence="1">Cell membrane</location>
        <topology evidence="1">Single-pass type I membrane protein</topology>
    </subcellularLocation>
</comment>
<dbReference type="InterPro" id="IPR046956">
    <property type="entry name" value="RLP23-like"/>
</dbReference>
<dbReference type="Pfam" id="PF00560">
    <property type="entry name" value="LRR_1"/>
    <property type="match status" value="7"/>
</dbReference>
<evidence type="ECO:0000256" key="4">
    <source>
        <dbReference type="ARBA" id="ARBA00022614"/>
    </source>
</evidence>
<dbReference type="PANTHER" id="PTHR48061">
    <property type="entry name" value="LEUCINE-RICH REPEAT RECEPTOR PROTEIN KINASE EMS1-LIKE-RELATED"/>
    <property type="match status" value="1"/>
</dbReference>
<evidence type="ECO:0000256" key="7">
    <source>
        <dbReference type="ARBA" id="ARBA00022737"/>
    </source>
</evidence>
<dbReference type="STRING" id="4155.A0A022RHC7"/>
<dbReference type="FunFam" id="3.80.10.10:FF:000095">
    <property type="entry name" value="LRR receptor-like serine/threonine-protein kinase GSO1"/>
    <property type="match status" value="2"/>
</dbReference>
<dbReference type="InterPro" id="IPR032675">
    <property type="entry name" value="LRR_dom_sf"/>
</dbReference>
<organism evidence="14 15">
    <name type="scientific">Erythranthe guttata</name>
    <name type="common">Yellow monkey flower</name>
    <name type="synonym">Mimulus guttatus</name>
    <dbReference type="NCBI Taxonomy" id="4155"/>
    <lineage>
        <taxon>Eukaryota</taxon>
        <taxon>Viridiplantae</taxon>
        <taxon>Streptophyta</taxon>
        <taxon>Embryophyta</taxon>
        <taxon>Tracheophyta</taxon>
        <taxon>Spermatophyta</taxon>
        <taxon>Magnoliopsida</taxon>
        <taxon>eudicotyledons</taxon>
        <taxon>Gunneridae</taxon>
        <taxon>Pentapetalae</taxon>
        <taxon>asterids</taxon>
        <taxon>lamiids</taxon>
        <taxon>Lamiales</taxon>
        <taxon>Phrymaceae</taxon>
        <taxon>Erythranthe</taxon>
    </lineage>
</organism>
<evidence type="ECO:0000256" key="11">
    <source>
        <dbReference type="SAM" id="SignalP"/>
    </source>
</evidence>
<dbReference type="InterPro" id="IPR013210">
    <property type="entry name" value="LRR_N_plant-typ"/>
</dbReference>
<sequence length="1027" mass="114809">MKLTSNSNNSMLFFLIFLFSISENALVSKSTNLRQRCLHDQRRALIKLQQDILNNNASSITFDDNSYPKVENWDEKVDCCSWEGVHCDNYGHVVSLNLSYSQISGRIEAVFDLIHLQNLSLARNNFQLSPIPSGFEKLANLTHLNLSYSCFSDQIPPGISRLEKLVSLDLSTISFCELPPTFNDPDSNHVFHFEELHRLRLEKPNLDSFFRDLRNLTEVYLDYVDLSAQGTTWSRALSGLHNLKVLSLPHCRLSGPIDTSFKNLKSLNFINLEGNNLSSEVPRFLPGFTDLQVSLQMVSLYETNFTGKLPDSIGNLKAMTNLLLYTCNFYGSIPRSLANLTSVAEIDISYNKFEGTIPAFGDFSVPKLQDLRLSFNLLTGTIEPRIFTLPSLKILYLNDNRLSGVVGEFSASSSVLEKVYLNGNNLSGGIPRSISEIPSLSFVSLAANEFTGSMQMDAFQNLENLTSLDLSFNSLTIGADKQDLVFPMLEELKLSRCNLTEFPAFLKNLEQLRTLNLSNNQIRGPVPKWLWTSSLNELDLSENEVDFPNGHEENGTFSPLGKLTMRSCNVFEFPEFLKVTDSLWYLDLSGNKIEGKVPSWIWKSSLQYVNISHNSLDSMEEFYPNITLDLLATLDIRGNSLRGSLPKGICKLSSLSILDASHNKLNGSIPECLGMMVSLSVLNLQRNKYTRIPSNFAPASKLRSLNINGNLLEGNLPRSIANCKMLEVLDLGNNMITDTFPFWMDKLPDLKVLVLKNNKFYGQIQLPATRNFSLPKLGIIDLSSNNFTGDLPREFLESLDEMLMNRKSKSAAFKTIGQYEYYQDSVTIMSKGYEMVLVRILTIFVSLDLSNNRFVGKIPEEIGELKSLVVLNLSRNGFEGRIQPSLGDLVELESLDLSQNKLSGNIPQQLTGLTFMSAFNISYNNLTGSVPRGNQFETYTNDSYIGNVGLCGQPLSKKCTSDDPATQPPLLSDSVRLMNDSVLGKRWSLGREFGAAEGGEEEGIAEMAVAERRRGKLKYVGGSVIVI</sequence>
<name>A0A022RHC7_ERYGU</name>
<keyword evidence="4" id="KW-0433">Leucine-rich repeat</keyword>
<proteinExistence type="inferred from homology"/>
<dbReference type="GO" id="GO:0005886">
    <property type="term" value="C:plasma membrane"/>
    <property type="evidence" value="ECO:0007669"/>
    <property type="project" value="UniProtKB-SubCell"/>
</dbReference>
<feature type="chain" id="PRO_5001505122" evidence="11">
    <location>
        <begin position="28"/>
        <end position="1027"/>
    </location>
</feature>
<keyword evidence="6 11" id="KW-0732">Signal</keyword>
<evidence type="ECO:0000256" key="2">
    <source>
        <dbReference type="ARBA" id="ARBA00009592"/>
    </source>
</evidence>
<dbReference type="FunFam" id="3.80.10.10:FF:000111">
    <property type="entry name" value="LRR receptor-like serine/threonine-protein kinase ERECTA"/>
    <property type="match status" value="1"/>
</dbReference>
<dbReference type="GO" id="GO:0051707">
    <property type="term" value="P:response to other organism"/>
    <property type="evidence" value="ECO:0007669"/>
    <property type="project" value="UniProtKB-ARBA"/>
</dbReference>
<evidence type="ECO:0000259" key="13">
    <source>
        <dbReference type="Pfam" id="PF23598"/>
    </source>
</evidence>
<dbReference type="InterPro" id="IPR001611">
    <property type="entry name" value="Leu-rich_rpt"/>
</dbReference>
<dbReference type="Pfam" id="PF08263">
    <property type="entry name" value="LRRNT_2"/>
    <property type="match status" value="1"/>
</dbReference>
<reference evidence="14 15" key="1">
    <citation type="journal article" date="2013" name="Proc. Natl. Acad. Sci. U.S.A.">
        <title>Fine-scale variation in meiotic recombination in Mimulus inferred from population shotgun sequencing.</title>
        <authorList>
            <person name="Hellsten U."/>
            <person name="Wright K.M."/>
            <person name="Jenkins J."/>
            <person name="Shu S."/>
            <person name="Yuan Y."/>
            <person name="Wessler S.R."/>
            <person name="Schmutz J."/>
            <person name="Willis J.H."/>
            <person name="Rokhsar D.S."/>
        </authorList>
    </citation>
    <scope>NUCLEOTIDE SEQUENCE [LARGE SCALE GENOMIC DNA]</scope>
    <source>
        <strain evidence="15">cv. DUN x IM62</strain>
    </source>
</reference>
<keyword evidence="5" id="KW-0812">Transmembrane</keyword>
<dbReference type="InterPro" id="IPR003591">
    <property type="entry name" value="Leu-rich_rpt_typical-subtyp"/>
</dbReference>
<dbReference type="GO" id="GO:0006952">
    <property type="term" value="P:defense response"/>
    <property type="evidence" value="ECO:0007669"/>
    <property type="project" value="UniProtKB-ARBA"/>
</dbReference>
<feature type="domain" description="Disease resistance R13L4/SHOC-2-like LRR" evidence="13">
    <location>
        <begin position="235"/>
        <end position="513"/>
    </location>
</feature>
<keyword evidence="10" id="KW-0325">Glycoprotein</keyword>
<dbReference type="Proteomes" id="UP000030748">
    <property type="component" value="Unassembled WGS sequence"/>
</dbReference>
<keyword evidence="3" id="KW-1003">Cell membrane</keyword>
<keyword evidence="8" id="KW-1133">Transmembrane helix</keyword>
<comment type="similarity">
    <text evidence="2">Belongs to the RLP family.</text>
</comment>
<dbReference type="Pfam" id="PF13855">
    <property type="entry name" value="LRR_8"/>
    <property type="match status" value="1"/>
</dbReference>
<dbReference type="SUPFAM" id="SSF52058">
    <property type="entry name" value="L domain-like"/>
    <property type="match status" value="2"/>
</dbReference>
<evidence type="ECO:0000256" key="6">
    <source>
        <dbReference type="ARBA" id="ARBA00022729"/>
    </source>
</evidence>
<evidence type="ECO:0000256" key="1">
    <source>
        <dbReference type="ARBA" id="ARBA00004251"/>
    </source>
</evidence>
<feature type="domain" description="Leucine-rich repeat-containing N-terminal plant-type" evidence="12">
    <location>
        <begin position="58"/>
        <end position="88"/>
    </location>
</feature>
<evidence type="ECO:0000256" key="10">
    <source>
        <dbReference type="ARBA" id="ARBA00023180"/>
    </source>
</evidence>
<dbReference type="EMBL" id="KI630443">
    <property type="protein sequence ID" value="EYU39802.1"/>
    <property type="molecule type" value="Genomic_DNA"/>
</dbReference>
<evidence type="ECO:0000259" key="12">
    <source>
        <dbReference type="Pfam" id="PF08263"/>
    </source>
</evidence>
<evidence type="ECO:0000256" key="9">
    <source>
        <dbReference type="ARBA" id="ARBA00023136"/>
    </source>
</evidence>
<evidence type="ECO:0000256" key="8">
    <source>
        <dbReference type="ARBA" id="ARBA00022989"/>
    </source>
</evidence>